<feature type="signal peptide" evidence="2">
    <location>
        <begin position="1"/>
        <end position="21"/>
    </location>
</feature>
<evidence type="ECO:0000256" key="2">
    <source>
        <dbReference type="SAM" id="SignalP"/>
    </source>
</evidence>
<keyword evidence="4" id="KW-1185">Reference proteome</keyword>
<name>A0ABM1MSG7_NICVS</name>
<gene>
    <name evidence="5" type="primary">LOC108563368</name>
</gene>
<keyword evidence="2" id="KW-0732">Signal</keyword>
<proteinExistence type="predicted"/>
<dbReference type="InterPro" id="IPR018378">
    <property type="entry name" value="C-type_lectin_CS"/>
</dbReference>
<dbReference type="InterPro" id="IPR050111">
    <property type="entry name" value="C-type_lectin/snaclec_domain"/>
</dbReference>
<evidence type="ECO:0000313" key="5">
    <source>
        <dbReference type="RefSeq" id="XP_017777517.1"/>
    </source>
</evidence>
<dbReference type="SMART" id="SM00034">
    <property type="entry name" value="CLECT"/>
    <property type="match status" value="1"/>
</dbReference>
<feature type="domain" description="C-type lectin" evidence="3">
    <location>
        <begin position="31"/>
        <end position="154"/>
    </location>
</feature>
<evidence type="ECO:0000256" key="1">
    <source>
        <dbReference type="ARBA" id="ARBA00023157"/>
    </source>
</evidence>
<dbReference type="InterPro" id="IPR016187">
    <property type="entry name" value="CTDL_fold"/>
</dbReference>
<accession>A0ABM1MSG7</accession>
<dbReference type="Proteomes" id="UP000695000">
    <property type="component" value="Unplaced"/>
</dbReference>
<dbReference type="RefSeq" id="XP_017777517.1">
    <property type="nucleotide sequence ID" value="XM_017922028.1"/>
</dbReference>
<reference evidence="5" key="1">
    <citation type="submission" date="2025-08" db="UniProtKB">
        <authorList>
            <consortium name="RefSeq"/>
        </authorList>
    </citation>
    <scope>IDENTIFICATION</scope>
    <source>
        <tissue evidence="5">Whole Larva</tissue>
    </source>
</reference>
<dbReference type="SUPFAM" id="SSF56436">
    <property type="entry name" value="C-type lectin-like"/>
    <property type="match status" value="1"/>
</dbReference>
<evidence type="ECO:0000313" key="4">
    <source>
        <dbReference type="Proteomes" id="UP000695000"/>
    </source>
</evidence>
<dbReference type="Gene3D" id="3.10.100.10">
    <property type="entry name" value="Mannose-Binding Protein A, subunit A"/>
    <property type="match status" value="1"/>
</dbReference>
<dbReference type="PANTHER" id="PTHR22803">
    <property type="entry name" value="MANNOSE, PHOSPHOLIPASE, LECTIN RECEPTOR RELATED"/>
    <property type="match status" value="1"/>
</dbReference>
<dbReference type="Pfam" id="PF00059">
    <property type="entry name" value="Lectin_C"/>
    <property type="match status" value="1"/>
</dbReference>
<dbReference type="InterPro" id="IPR016186">
    <property type="entry name" value="C-type_lectin-like/link_sf"/>
</dbReference>
<dbReference type="PROSITE" id="PS00615">
    <property type="entry name" value="C_TYPE_LECTIN_1"/>
    <property type="match status" value="1"/>
</dbReference>
<dbReference type="PROSITE" id="PS50041">
    <property type="entry name" value="C_TYPE_LECTIN_2"/>
    <property type="match status" value="1"/>
</dbReference>
<organism evidence="4 5">
    <name type="scientific">Nicrophorus vespilloides</name>
    <name type="common">Boreal carrion beetle</name>
    <dbReference type="NCBI Taxonomy" id="110193"/>
    <lineage>
        <taxon>Eukaryota</taxon>
        <taxon>Metazoa</taxon>
        <taxon>Ecdysozoa</taxon>
        <taxon>Arthropoda</taxon>
        <taxon>Hexapoda</taxon>
        <taxon>Insecta</taxon>
        <taxon>Pterygota</taxon>
        <taxon>Neoptera</taxon>
        <taxon>Endopterygota</taxon>
        <taxon>Coleoptera</taxon>
        <taxon>Polyphaga</taxon>
        <taxon>Staphyliniformia</taxon>
        <taxon>Silphidae</taxon>
        <taxon>Nicrophorinae</taxon>
        <taxon>Nicrophorus</taxon>
    </lineage>
</organism>
<protein>
    <submittedName>
        <fullName evidence="5">C-type lectin 37Db-like</fullName>
    </submittedName>
</protein>
<feature type="chain" id="PRO_5045978851" evidence="2">
    <location>
        <begin position="22"/>
        <end position="158"/>
    </location>
</feature>
<sequence length="158" mass="18619">MNLKLLLILLFALCGPSVTDCAKRYASHYEYKEKIYYFETFYKATWFKAFMACSKMGMELLSIDSDEEFDKIHEIVKDKFEYKPELSIWTSGAMKEIGQFGWINTGNPVNVSKWWSNTPDNNGGNEFCIHIWFNSKLFLLNDIRCTFLSYYICQSRKD</sequence>
<keyword evidence="1" id="KW-1015">Disulfide bond</keyword>
<dbReference type="CDD" id="cd00037">
    <property type="entry name" value="CLECT"/>
    <property type="match status" value="1"/>
</dbReference>
<dbReference type="GeneID" id="108563368"/>
<evidence type="ECO:0000259" key="3">
    <source>
        <dbReference type="PROSITE" id="PS50041"/>
    </source>
</evidence>
<dbReference type="InterPro" id="IPR001304">
    <property type="entry name" value="C-type_lectin-like"/>
</dbReference>